<dbReference type="NCBIfam" id="TIGR01856">
    <property type="entry name" value="hisJ_fam"/>
    <property type="match status" value="1"/>
</dbReference>
<evidence type="ECO:0000256" key="2">
    <source>
        <dbReference type="ARBA" id="ARBA00009152"/>
    </source>
</evidence>
<evidence type="ECO:0000256" key="3">
    <source>
        <dbReference type="ARBA" id="ARBA00013085"/>
    </source>
</evidence>
<dbReference type="GO" id="GO:0005737">
    <property type="term" value="C:cytoplasm"/>
    <property type="evidence" value="ECO:0007669"/>
    <property type="project" value="TreeGrafter"/>
</dbReference>
<dbReference type="GO" id="GO:0000105">
    <property type="term" value="P:L-histidine biosynthetic process"/>
    <property type="evidence" value="ECO:0007669"/>
    <property type="project" value="UniProtKB-UniRule"/>
</dbReference>
<keyword evidence="11" id="KW-1185">Reference proteome</keyword>
<comment type="catalytic activity">
    <reaction evidence="7 8">
        <text>L-histidinol phosphate + H2O = L-histidinol + phosphate</text>
        <dbReference type="Rhea" id="RHEA:14465"/>
        <dbReference type="ChEBI" id="CHEBI:15377"/>
        <dbReference type="ChEBI" id="CHEBI:43474"/>
        <dbReference type="ChEBI" id="CHEBI:57699"/>
        <dbReference type="ChEBI" id="CHEBI:57980"/>
        <dbReference type="EC" id="3.1.3.15"/>
    </reaction>
</comment>
<sequence>MTFSHHSHSGQFCGHAANTLEEVVQNAISKGMHTFCMTEHIPREIIDFYPEETDVHTETSLAQLFDDFYNEAHRLKKKYEQQIALFIGFEGEWIRHSSLGIIQGLLARYPVDMFVGSIHHMHTIPIDYDADMYHRARNVSGGRDEQLYDDYFDEQLRMLQALKPPIIGHMDLIRLKSDDAERSFKTWPETWSRIIRNLRYIADYGGVLELNSSSIRKGMSEPYPKTEICREFHAMGGRFTLSDDSHGIVHVGLNFSPTLAKAREAGITHLCHVVRSSTDHGLSPLPGFPHLFWKTVSIEDVVRGLPNN</sequence>
<reference evidence="10 11" key="1">
    <citation type="journal article" date="2016" name="Sci. Rep.">
        <title>Peltaster fructicola genome reveals evolution from an invasive phytopathogen to an ectophytic parasite.</title>
        <authorList>
            <person name="Xu C."/>
            <person name="Chen H."/>
            <person name="Gleason M.L."/>
            <person name="Xu J.R."/>
            <person name="Liu H."/>
            <person name="Zhang R."/>
            <person name="Sun G."/>
        </authorList>
    </citation>
    <scope>NUCLEOTIDE SEQUENCE [LARGE SCALE GENOMIC DNA]</scope>
    <source>
        <strain evidence="10 11">LNHT1506</strain>
    </source>
</reference>
<dbReference type="EC" id="3.1.3.15" evidence="3 8"/>
<dbReference type="UniPathway" id="UPA00031">
    <property type="reaction ID" value="UER00013"/>
</dbReference>
<dbReference type="FunFam" id="3.20.20.140:FF:000059">
    <property type="entry name" value="Histidinol-phosphatase"/>
    <property type="match status" value="1"/>
</dbReference>
<feature type="domain" description="PHP" evidence="9">
    <location>
        <begin position="5"/>
        <end position="213"/>
    </location>
</feature>
<keyword evidence="6 8" id="KW-0368">Histidine biosynthesis</keyword>
<evidence type="ECO:0000256" key="6">
    <source>
        <dbReference type="ARBA" id="ARBA00023102"/>
    </source>
</evidence>
<gene>
    <name evidence="10" type="ORF">AMS68_002646</name>
</gene>
<proteinExistence type="inferred from homology"/>
<comment type="pathway">
    <text evidence="1 8">Amino-acid biosynthesis; L-histidine biosynthesis; L-histidine from 5-phospho-alpha-D-ribose 1-diphosphate: step 8/9.</text>
</comment>
<keyword evidence="5 8" id="KW-0378">Hydrolase</keyword>
<keyword evidence="4 8" id="KW-0028">Amino-acid biosynthesis</keyword>
<evidence type="ECO:0000256" key="4">
    <source>
        <dbReference type="ARBA" id="ARBA00022605"/>
    </source>
</evidence>
<dbReference type="InterPro" id="IPR016195">
    <property type="entry name" value="Pol/histidinol_Pase-like"/>
</dbReference>
<dbReference type="AlphaFoldDB" id="A0A6H0XR73"/>
<evidence type="ECO:0000313" key="10">
    <source>
        <dbReference type="EMBL" id="QIW97128.1"/>
    </source>
</evidence>
<dbReference type="Pfam" id="PF02811">
    <property type="entry name" value="PHP"/>
    <property type="match status" value="1"/>
</dbReference>
<dbReference type="SUPFAM" id="SSF89550">
    <property type="entry name" value="PHP domain-like"/>
    <property type="match status" value="1"/>
</dbReference>
<evidence type="ECO:0000256" key="5">
    <source>
        <dbReference type="ARBA" id="ARBA00022801"/>
    </source>
</evidence>
<name>A0A6H0XR73_9PEZI</name>
<dbReference type="CDD" id="cd12110">
    <property type="entry name" value="PHP_HisPPase_Hisj_like"/>
    <property type="match status" value="1"/>
</dbReference>
<evidence type="ECO:0000313" key="11">
    <source>
        <dbReference type="Proteomes" id="UP000503462"/>
    </source>
</evidence>
<evidence type="ECO:0000259" key="9">
    <source>
        <dbReference type="Pfam" id="PF02811"/>
    </source>
</evidence>
<evidence type="ECO:0000256" key="1">
    <source>
        <dbReference type="ARBA" id="ARBA00004970"/>
    </source>
</evidence>
<dbReference type="EMBL" id="CP051140">
    <property type="protein sequence ID" value="QIW97128.1"/>
    <property type="molecule type" value="Genomic_DNA"/>
</dbReference>
<dbReference type="Gene3D" id="3.20.20.140">
    <property type="entry name" value="Metal-dependent hydrolases"/>
    <property type="match status" value="1"/>
</dbReference>
<evidence type="ECO:0000256" key="7">
    <source>
        <dbReference type="ARBA" id="ARBA00049158"/>
    </source>
</evidence>
<dbReference type="PANTHER" id="PTHR21039:SF0">
    <property type="entry name" value="HISTIDINOL-PHOSPHATASE"/>
    <property type="match status" value="1"/>
</dbReference>
<protein>
    <recommendedName>
        <fullName evidence="3 8">Histidinol-phosphatase</fullName>
        <shortName evidence="8">HolPase</shortName>
        <ecNumber evidence="3 8">3.1.3.15</ecNumber>
    </recommendedName>
</protein>
<dbReference type="Proteomes" id="UP000503462">
    <property type="component" value="Chromosome 2"/>
</dbReference>
<accession>A0A6H0XR73</accession>
<dbReference type="InterPro" id="IPR010140">
    <property type="entry name" value="Histidinol_P_phosphatase_HisJ"/>
</dbReference>
<dbReference type="OrthoDB" id="5957391at2759"/>
<evidence type="ECO:0000256" key="8">
    <source>
        <dbReference type="RuleBase" id="RU366003"/>
    </source>
</evidence>
<dbReference type="InterPro" id="IPR004013">
    <property type="entry name" value="PHP_dom"/>
</dbReference>
<dbReference type="GO" id="GO:0004401">
    <property type="term" value="F:histidinol-phosphatase activity"/>
    <property type="evidence" value="ECO:0007669"/>
    <property type="project" value="UniProtKB-UniRule"/>
</dbReference>
<dbReference type="PANTHER" id="PTHR21039">
    <property type="entry name" value="HISTIDINOL PHOSPHATASE-RELATED"/>
    <property type="match status" value="1"/>
</dbReference>
<comment type="similarity">
    <text evidence="2 8">Belongs to the PHP hydrolase family. HisK subfamily.</text>
</comment>
<organism evidence="10 11">
    <name type="scientific">Peltaster fructicola</name>
    <dbReference type="NCBI Taxonomy" id="286661"/>
    <lineage>
        <taxon>Eukaryota</taxon>
        <taxon>Fungi</taxon>
        <taxon>Dikarya</taxon>
        <taxon>Ascomycota</taxon>
        <taxon>Pezizomycotina</taxon>
        <taxon>Dothideomycetes</taxon>
        <taxon>Dothideomycetes incertae sedis</taxon>
        <taxon>Peltaster</taxon>
    </lineage>
</organism>